<organism evidence="10 11">
    <name type="scientific">Clathrus columnatus</name>
    <dbReference type="NCBI Taxonomy" id="1419009"/>
    <lineage>
        <taxon>Eukaryota</taxon>
        <taxon>Fungi</taxon>
        <taxon>Dikarya</taxon>
        <taxon>Basidiomycota</taxon>
        <taxon>Agaricomycotina</taxon>
        <taxon>Agaricomycetes</taxon>
        <taxon>Phallomycetidae</taxon>
        <taxon>Phallales</taxon>
        <taxon>Clathraceae</taxon>
        <taxon>Clathrus</taxon>
    </lineage>
</organism>
<protein>
    <recommendedName>
        <fullName evidence="9">Peptidase S53 domain-containing protein</fullName>
    </recommendedName>
</protein>
<dbReference type="Pfam" id="PF09286">
    <property type="entry name" value="Pro-kuma_activ"/>
    <property type="match status" value="1"/>
</dbReference>
<dbReference type="AlphaFoldDB" id="A0AAV5A0I0"/>
<dbReference type="Proteomes" id="UP001050691">
    <property type="component" value="Unassembled WGS sequence"/>
</dbReference>
<dbReference type="PANTHER" id="PTHR14218">
    <property type="entry name" value="PROTEASE S8 TRIPEPTIDYL PEPTIDASE I CLN2"/>
    <property type="match status" value="1"/>
</dbReference>
<keyword evidence="7" id="KW-0865">Zymogen</keyword>
<dbReference type="CDD" id="cd11377">
    <property type="entry name" value="Pro-peptidase_S53"/>
    <property type="match status" value="1"/>
</dbReference>
<feature type="binding site" evidence="8">
    <location>
        <position position="547"/>
    </location>
    <ligand>
        <name>Ca(2+)</name>
        <dbReference type="ChEBI" id="CHEBI:29108"/>
    </ligand>
</feature>
<feature type="binding site" evidence="8">
    <location>
        <position position="527"/>
    </location>
    <ligand>
        <name>Ca(2+)</name>
        <dbReference type="ChEBI" id="CHEBI:29108"/>
    </ligand>
</feature>
<evidence type="ECO:0000256" key="7">
    <source>
        <dbReference type="ARBA" id="ARBA00023145"/>
    </source>
</evidence>
<evidence type="ECO:0000256" key="8">
    <source>
        <dbReference type="PROSITE-ProRule" id="PRU01032"/>
    </source>
</evidence>
<dbReference type="InterPro" id="IPR015366">
    <property type="entry name" value="S53_propep"/>
</dbReference>
<accession>A0AAV5A0I0</accession>
<dbReference type="Gene3D" id="3.40.50.200">
    <property type="entry name" value="Peptidase S8/S53 domain"/>
    <property type="match status" value="1"/>
</dbReference>
<comment type="subcellular location">
    <subcellularLocation>
        <location evidence="1">Secreted</location>
        <location evidence="1">Extracellular space</location>
    </subcellularLocation>
</comment>
<dbReference type="SMART" id="SM00944">
    <property type="entry name" value="Pro-kuma_activ"/>
    <property type="match status" value="1"/>
</dbReference>
<evidence type="ECO:0000313" key="10">
    <source>
        <dbReference type="EMBL" id="GJJ06784.1"/>
    </source>
</evidence>
<feature type="binding site" evidence="8">
    <location>
        <position position="545"/>
    </location>
    <ligand>
        <name>Ca(2+)</name>
        <dbReference type="ChEBI" id="CHEBI:29108"/>
    </ligand>
</feature>
<keyword evidence="5" id="KW-0720">Serine protease</keyword>
<evidence type="ECO:0000256" key="1">
    <source>
        <dbReference type="ARBA" id="ARBA00004239"/>
    </source>
</evidence>
<dbReference type="SUPFAM" id="SSF52743">
    <property type="entry name" value="Subtilisin-like"/>
    <property type="match status" value="1"/>
</dbReference>
<evidence type="ECO:0000256" key="5">
    <source>
        <dbReference type="ARBA" id="ARBA00022825"/>
    </source>
</evidence>
<keyword evidence="6 8" id="KW-0106">Calcium</keyword>
<feature type="domain" description="Peptidase S53" evidence="9">
    <location>
        <begin position="211"/>
        <end position="566"/>
    </location>
</feature>
<comment type="caution">
    <text evidence="8">Lacks conserved residue(s) required for the propagation of feature annotation.</text>
</comment>
<dbReference type="GO" id="GO:0006508">
    <property type="term" value="P:proteolysis"/>
    <property type="evidence" value="ECO:0007669"/>
    <property type="project" value="UniProtKB-KW"/>
</dbReference>
<dbReference type="InterPro" id="IPR030400">
    <property type="entry name" value="Sedolisin_dom"/>
</dbReference>
<dbReference type="PROSITE" id="PS51695">
    <property type="entry name" value="SEDOLISIN"/>
    <property type="match status" value="1"/>
</dbReference>
<dbReference type="GO" id="GO:0008240">
    <property type="term" value="F:tripeptidyl-peptidase activity"/>
    <property type="evidence" value="ECO:0007669"/>
    <property type="project" value="TreeGrafter"/>
</dbReference>
<evidence type="ECO:0000256" key="2">
    <source>
        <dbReference type="ARBA" id="ARBA00022670"/>
    </source>
</evidence>
<keyword evidence="2" id="KW-0645">Protease</keyword>
<gene>
    <name evidence="10" type="ORF">Clacol_000980</name>
</gene>
<dbReference type="GO" id="GO:0046872">
    <property type="term" value="F:metal ion binding"/>
    <property type="evidence" value="ECO:0007669"/>
    <property type="project" value="UniProtKB-UniRule"/>
</dbReference>
<keyword evidence="4" id="KW-0378">Hydrolase</keyword>
<evidence type="ECO:0000259" key="9">
    <source>
        <dbReference type="PROSITE" id="PS51695"/>
    </source>
</evidence>
<dbReference type="InterPro" id="IPR050819">
    <property type="entry name" value="Tripeptidyl-peptidase_I"/>
</dbReference>
<sequence>MFALNINICAFIALQIGITIVLTQSSFASFITHERRDTIPTGFTLIGPADGSSMLTLRINLISNNMPGLESELYNTARKAHLSKEELTAFVSPTNETTTSVTDWLSSFGIDFTTTSSAGNWLQITVNVGTANQLLNANFMSFNDDSTGKEIVRTLSYSLPTQLQPHIRLIHPTVVFPVKVKPFGSTLKQKSDIPGNIAGRATAPPASCAEEITPTCLLDLYGIPLSPTPNPQTASRLAIAEFHNQFPQKADLVAFLKAFRPDLPSNLTFNVEFIDGGSDPQNPSEAGIVANLNVQYTIGLAPTIPVTVIIVGPDNTDGIDGFLDLINFVLEQPNPAQVLLIPFGFNEPDVTSTMAQALCDGYMQLGGLGITVIFPSGNGGVAGVESEQCTTFIPTFPSSCPFVTSVGGTTGIPEVAADFSSGGFSNIFTRPDYQTTAVEKYLSLIGDLNAGKFNKSSRAFPDVSALAENIVIIVGGTEDAVAGTEASATIFASIIALINAEIIAGGLGPVLGFLNPLFYIADIFNDITSGDNPGCDTDGFPALVGWDAISGIGSTNFVGTSSITKL</sequence>
<evidence type="ECO:0000313" key="11">
    <source>
        <dbReference type="Proteomes" id="UP001050691"/>
    </source>
</evidence>
<reference evidence="10" key="1">
    <citation type="submission" date="2021-10" db="EMBL/GenBank/DDBJ databases">
        <title>De novo Genome Assembly of Clathrus columnatus (Basidiomycota, Fungi) Using Illumina and Nanopore Sequence Data.</title>
        <authorList>
            <person name="Ogiso-Tanaka E."/>
            <person name="Itagaki H."/>
            <person name="Hosoya T."/>
            <person name="Hosaka K."/>
        </authorList>
    </citation>
    <scope>NUCLEOTIDE SEQUENCE</scope>
    <source>
        <strain evidence="10">MO-923</strain>
    </source>
</reference>
<name>A0AAV5A0I0_9AGAM</name>
<proteinExistence type="predicted"/>
<dbReference type="EMBL" id="BPWL01000001">
    <property type="protein sequence ID" value="GJJ06784.1"/>
    <property type="molecule type" value="Genomic_DNA"/>
</dbReference>
<keyword evidence="3 8" id="KW-0479">Metal-binding</keyword>
<feature type="binding site" evidence="8">
    <location>
        <position position="526"/>
    </location>
    <ligand>
        <name>Ca(2+)</name>
        <dbReference type="ChEBI" id="CHEBI:29108"/>
    </ligand>
</feature>
<evidence type="ECO:0000256" key="4">
    <source>
        <dbReference type="ARBA" id="ARBA00022801"/>
    </source>
</evidence>
<dbReference type="InterPro" id="IPR036852">
    <property type="entry name" value="Peptidase_S8/S53_dom_sf"/>
</dbReference>
<dbReference type="SUPFAM" id="SSF54897">
    <property type="entry name" value="Protease propeptides/inhibitors"/>
    <property type="match status" value="1"/>
</dbReference>
<dbReference type="PANTHER" id="PTHR14218:SF15">
    <property type="entry name" value="TRIPEPTIDYL-PEPTIDASE 1"/>
    <property type="match status" value="1"/>
</dbReference>
<dbReference type="GO" id="GO:0005576">
    <property type="term" value="C:extracellular region"/>
    <property type="evidence" value="ECO:0007669"/>
    <property type="project" value="UniProtKB-SubCell"/>
</dbReference>
<dbReference type="GO" id="GO:0004252">
    <property type="term" value="F:serine-type endopeptidase activity"/>
    <property type="evidence" value="ECO:0007669"/>
    <property type="project" value="InterPro"/>
</dbReference>
<comment type="caution">
    <text evidence="10">The sequence shown here is derived from an EMBL/GenBank/DDBJ whole genome shotgun (WGS) entry which is preliminary data.</text>
</comment>
<keyword evidence="11" id="KW-1185">Reference proteome</keyword>
<evidence type="ECO:0000256" key="3">
    <source>
        <dbReference type="ARBA" id="ARBA00022723"/>
    </source>
</evidence>
<comment type="cofactor">
    <cofactor evidence="8">
        <name>Ca(2+)</name>
        <dbReference type="ChEBI" id="CHEBI:29108"/>
    </cofactor>
    <text evidence="8">Binds 1 Ca(2+) ion per subunit.</text>
</comment>
<evidence type="ECO:0000256" key="6">
    <source>
        <dbReference type="ARBA" id="ARBA00022837"/>
    </source>
</evidence>
<dbReference type="CDD" id="cd04056">
    <property type="entry name" value="Peptidases_S53"/>
    <property type="match status" value="1"/>
</dbReference>